<sequence length="894" mass="97925">MDYVQTGDNDDDLDSSPLSSPPPPTIPLLPRATVYVDVPPLPAHRKREQARSISTYFVDMPHPPPIKGSNPTKGQHVGTHKRKRTTDVSRSSTTHSPRTKKPRAHDKLNSPISPLCEIGLESLGHNAHDALQPFCEYAETIIDCDLDTIIEDRFPDPLLLDKLLQPAFRHLYALFGVVKKKTPVPGPAESSKPLLEQPRPISRQSPPLPPLLVGPPISPLKANQNLEHPTISRTLSNRPFATNEMHNLDIPSAPLTFPSLQQNLELIAWMRDRDALLGVQEDPDDDNVVFKSSPMALGGDNSEMYGSVEEPLLLWNAHLENQESSFSGASYRSSNFGHEGAVFFNEDGTINPLVLAPPPLPNAVNQFRTSSPFLVPSSSGMPLRHSLSQSTSVVDNEVSSLYKSSVPSGDEYSPGLRKSKDKERASDVGILARQTVTEPALPPLWTSVGKRNRRPTAKAMEAMQSVGGDGTRELSMSLVSDAALPSKGFVKARRKGKVERKVGENFEWGFCHQCRGKNGYAKMQCCAMRENGDPCLLLFCEKCVLKRYSTSQLTFDLEATDFMCPKCEGFCNCTTCCKKRGEVYVSTKHVKTGLEIRTQKRARLRLKNDDFDDDYNYGDDKKYTEEGGDDDIHITVPGALPVGEQFGAVYDLTGRRRIGVGIIADGPSQQIVLVSTTATTVKGNPQSTAVKKKALKKPRKCQFIGQPKTTWRVVDDADAGGPLVGRAYVGKRGPLFNGAAYKRFDAIMCFEGLLTPDFDEGEDASMNLEDLPSKTLDSPSLSFALANLLGGGVSSPVDGDGGGTSVLEDLNQIPSTGPLNPLHHRLHPPPPPLLTSLSLILLLLSSTHHQPIHHKLRHKPRNPNFTHLRHGSHPPLPFPRLPSLSSLPPPPPGR</sequence>
<gene>
    <name evidence="1" type="ORF">BDY19DRAFT_998574</name>
</gene>
<evidence type="ECO:0000313" key="2">
    <source>
        <dbReference type="Proteomes" id="UP001055072"/>
    </source>
</evidence>
<accession>A0ACB8TN38</accession>
<dbReference type="EMBL" id="MU274966">
    <property type="protein sequence ID" value="KAI0083425.1"/>
    <property type="molecule type" value="Genomic_DNA"/>
</dbReference>
<evidence type="ECO:0000313" key="1">
    <source>
        <dbReference type="EMBL" id="KAI0083425.1"/>
    </source>
</evidence>
<dbReference type="Proteomes" id="UP001055072">
    <property type="component" value="Unassembled WGS sequence"/>
</dbReference>
<reference evidence="1" key="1">
    <citation type="journal article" date="2021" name="Environ. Microbiol.">
        <title>Gene family expansions and transcriptome signatures uncover fungal adaptations to wood decay.</title>
        <authorList>
            <person name="Hage H."/>
            <person name="Miyauchi S."/>
            <person name="Viragh M."/>
            <person name="Drula E."/>
            <person name="Min B."/>
            <person name="Chaduli D."/>
            <person name="Navarro D."/>
            <person name="Favel A."/>
            <person name="Norest M."/>
            <person name="Lesage-Meessen L."/>
            <person name="Balint B."/>
            <person name="Merenyi Z."/>
            <person name="de Eugenio L."/>
            <person name="Morin E."/>
            <person name="Martinez A.T."/>
            <person name="Baldrian P."/>
            <person name="Stursova M."/>
            <person name="Martinez M.J."/>
            <person name="Novotny C."/>
            <person name="Magnuson J.K."/>
            <person name="Spatafora J.W."/>
            <person name="Maurice S."/>
            <person name="Pangilinan J."/>
            <person name="Andreopoulos W."/>
            <person name="LaButti K."/>
            <person name="Hundley H."/>
            <person name="Na H."/>
            <person name="Kuo A."/>
            <person name="Barry K."/>
            <person name="Lipzen A."/>
            <person name="Henrissat B."/>
            <person name="Riley R."/>
            <person name="Ahrendt S."/>
            <person name="Nagy L.G."/>
            <person name="Grigoriev I.V."/>
            <person name="Martin F."/>
            <person name="Rosso M.N."/>
        </authorList>
    </citation>
    <scope>NUCLEOTIDE SEQUENCE</scope>
    <source>
        <strain evidence="1">CBS 384.51</strain>
    </source>
</reference>
<organism evidence="1 2">
    <name type="scientific">Irpex rosettiformis</name>
    <dbReference type="NCBI Taxonomy" id="378272"/>
    <lineage>
        <taxon>Eukaryota</taxon>
        <taxon>Fungi</taxon>
        <taxon>Dikarya</taxon>
        <taxon>Basidiomycota</taxon>
        <taxon>Agaricomycotina</taxon>
        <taxon>Agaricomycetes</taxon>
        <taxon>Polyporales</taxon>
        <taxon>Irpicaceae</taxon>
        <taxon>Irpex</taxon>
    </lineage>
</organism>
<protein>
    <submittedName>
        <fullName evidence="1">Uncharacterized protein</fullName>
    </submittedName>
</protein>
<name>A0ACB8TN38_9APHY</name>
<comment type="caution">
    <text evidence="1">The sequence shown here is derived from an EMBL/GenBank/DDBJ whole genome shotgun (WGS) entry which is preliminary data.</text>
</comment>
<proteinExistence type="predicted"/>
<keyword evidence="2" id="KW-1185">Reference proteome</keyword>